<dbReference type="AlphaFoldDB" id="A0A1X0YAP4"/>
<dbReference type="PANTHER" id="PTHR35330">
    <property type="entry name" value="SIROHEME BIOSYNTHESIS PROTEIN MET8"/>
    <property type="match status" value="1"/>
</dbReference>
<evidence type="ECO:0000256" key="3">
    <source>
        <dbReference type="ARBA" id="ARBA00023002"/>
    </source>
</evidence>
<dbReference type="GO" id="GO:0004325">
    <property type="term" value="F:ferrochelatase activity"/>
    <property type="evidence" value="ECO:0007669"/>
    <property type="project" value="InterPro"/>
</dbReference>
<keyword evidence="8" id="KW-1185">Reference proteome</keyword>
<dbReference type="InterPro" id="IPR006367">
    <property type="entry name" value="Sirohaem_synthase_N"/>
</dbReference>
<dbReference type="SUPFAM" id="SSF75615">
    <property type="entry name" value="Siroheme synthase middle domains-like"/>
    <property type="match status" value="1"/>
</dbReference>
<dbReference type="Pfam" id="PF13241">
    <property type="entry name" value="NAD_binding_7"/>
    <property type="match status" value="1"/>
</dbReference>
<evidence type="ECO:0000313" key="7">
    <source>
        <dbReference type="EMBL" id="ORJ62163.1"/>
    </source>
</evidence>
<dbReference type="SUPFAM" id="SSF51735">
    <property type="entry name" value="NAD(P)-binding Rossmann-fold domains"/>
    <property type="match status" value="1"/>
</dbReference>
<evidence type="ECO:0000256" key="5">
    <source>
        <dbReference type="ARBA" id="ARBA00023244"/>
    </source>
</evidence>
<reference evidence="7 8" key="1">
    <citation type="submission" date="2017-03" db="EMBL/GenBank/DDBJ databases">
        <title>Genome sequence of Geothermobacter sp. EPR-M, Deep-Sea Iron Reducer.</title>
        <authorList>
            <person name="Tully B."/>
            <person name="Savalia P."/>
            <person name="Abuyen K."/>
            <person name="Baughan C."/>
            <person name="Romero E."/>
            <person name="Ronkowski C."/>
            <person name="Torres B."/>
            <person name="Tremblay J."/>
            <person name="Trujillo A."/>
            <person name="Tyler M."/>
            <person name="Perez-Rodriguez I."/>
            <person name="Amend J."/>
        </authorList>
    </citation>
    <scope>NUCLEOTIDE SEQUENCE [LARGE SCALE GENOMIC DNA]</scope>
    <source>
        <strain evidence="7 8">EPR-M</strain>
    </source>
</reference>
<comment type="catalytic activity">
    <reaction evidence="6">
        <text>precorrin-2 + NAD(+) = sirohydrochlorin + NADH + 2 H(+)</text>
        <dbReference type="Rhea" id="RHEA:15613"/>
        <dbReference type="ChEBI" id="CHEBI:15378"/>
        <dbReference type="ChEBI" id="CHEBI:57540"/>
        <dbReference type="ChEBI" id="CHEBI:57945"/>
        <dbReference type="ChEBI" id="CHEBI:58351"/>
        <dbReference type="ChEBI" id="CHEBI:58827"/>
        <dbReference type="EC" id="1.3.1.76"/>
    </reaction>
</comment>
<dbReference type="OrthoDB" id="9815856at2"/>
<keyword evidence="5" id="KW-0627">Porphyrin biosynthesis</keyword>
<dbReference type="InterPro" id="IPR036291">
    <property type="entry name" value="NAD(P)-bd_dom_sf"/>
</dbReference>
<dbReference type="STRING" id="1969733.B5V00_05290"/>
<comment type="caution">
    <text evidence="7">The sequence shown here is derived from an EMBL/GenBank/DDBJ whole genome shotgun (WGS) entry which is preliminary data.</text>
</comment>
<dbReference type="Gene3D" id="3.40.50.720">
    <property type="entry name" value="NAD(P)-binding Rossmann-like Domain"/>
    <property type="match status" value="1"/>
</dbReference>
<sequence length="289" mass="31637">MPRFRWRVTRSARSPFSVRPGPAGTAPRLISSLNWKPTIPVNWQKPLCFLADCCANWLNTNCLESDLMTLFPAMLDLQDRLCLVVGGGTVACRKLQSLLAAGARVRLVAPDCRRPPVQGEFEWLRRCWRPEDLSPDVLLVVVATDNPQVNREIAETARRMNILVNAAAVGTRGNLQFPAVRRRGRLTLAVGTEGGSPALAGLVADLALQRFGPEWEFVAELVAALRRSALTAASGREYNQSFLRLLLDGGLAEMVARGRWNDVDQLLQTVCGGNCSLAALGLERPDGNP</sequence>
<organism evidence="7 8">
    <name type="scientific">Geothermobacter hydrogeniphilus</name>
    <dbReference type="NCBI Taxonomy" id="1969733"/>
    <lineage>
        <taxon>Bacteria</taxon>
        <taxon>Pseudomonadati</taxon>
        <taxon>Thermodesulfobacteriota</taxon>
        <taxon>Desulfuromonadia</taxon>
        <taxon>Desulfuromonadales</taxon>
        <taxon>Geothermobacteraceae</taxon>
        <taxon>Geothermobacter</taxon>
    </lineage>
</organism>
<keyword evidence="3" id="KW-0560">Oxidoreductase</keyword>
<evidence type="ECO:0000256" key="6">
    <source>
        <dbReference type="ARBA" id="ARBA00047561"/>
    </source>
</evidence>
<proteinExistence type="predicted"/>
<evidence type="ECO:0000313" key="8">
    <source>
        <dbReference type="Proteomes" id="UP000193136"/>
    </source>
</evidence>
<dbReference type="InterPro" id="IPR028161">
    <property type="entry name" value="Met8-like"/>
</dbReference>
<dbReference type="PANTHER" id="PTHR35330:SF1">
    <property type="entry name" value="SIROHEME BIOSYNTHESIS PROTEIN MET8"/>
    <property type="match status" value="1"/>
</dbReference>
<protein>
    <recommendedName>
        <fullName evidence="2">precorrin-2 dehydrogenase</fullName>
        <ecNumber evidence="2">1.3.1.76</ecNumber>
    </recommendedName>
</protein>
<dbReference type="Proteomes" id="UP000193136">
    <property type="component" value="Unassembled WGS sequence"/>
</dbReference>
<accession>A0A1X0YAP4</accession>
<dbReference type="UniPathway" id="UPA00262">
    <property type="reaction ID" value="UER00222"/>
</dbReference>
<evidence type="ECO:0000256" key="1">
    <source>
        <dbReference type="ARBA" id="ARBA00005010"/>
    </source>
</evidence>
<dbReference type="NCBIfam" id="TIGR01470">
    <property type="entry name" value="cysG_Nterm"/>
    <property type="match status" value="1"/>
</dbReference>
<evidence type="ECO:0000256" key="4">
    <source>
        <dbReference type="ARBA" id="ARBA00023027"/>
    </source>
</evidence>
<keyword evidence="4" id="KW-0520">NAD</keyword>
<dbReference type="GO" id="GO:0019354">
    <property type="term" value="P:siroheme biosynthetic process"/>
    <property type="evidence" value="ECO:0007669"/>
    <property type="project" value="UniProtKB-UniPathway"/>
</dbReference>
<dbReference type="Gene3D" id="3.30.160.110">
    <property type="entry name" value="Siroheme synthase, domain 2"/>
    <property type="match status" value="1"/>
</dbReference>
<evidence type="ECO:0000256" key="2">
    <source>
        <dbReference type="ARBA" id="ARBA00012400"/>
    </source>
</evidence>
<gene>
    <name evidence="7" type="ORF">B5V00_05290</name>
</gene>
<dbReference type="EC" id="1.3.1.76" evidence="2"/>
<name>A0A1X0YAP4_9BACT</name>
<dbReference type="EMBL" id="NAAD01000004">
    <property type="protein sequence ID" value="ORJ62163.1"/>
    <property type="molecule type" value="Genomic_DNA"/>
</dbReference>
<comment type="pathway">
    <text evidence="1">Porphyrin-containing compound metabolism; siroheme biosynthesis; sirohydrochlorin from precorrin-2: step 1/1.</text>
</comment>
<dbReference type="GO" id="GO:0043115">
    <property type="term" value="F:precorrin-2 dehydrogenase activity"/>
    <property type="evidence" value="ECO:0007669"/>
    <property type="project" value="UniProtKB-EC"/>
</dbReference>